<dbReference type="Pfam" id="PF04139">
    <property type="entry name" value="Rad9"/>
    <property type="match status" value="1"/>
</dbReference>
<dbReference type="GO" id="GO:0006281">
    <property type="term" value="P:DNA repair"/>
    <property type="evidence" value="ECO:0007669"/>
    <property type="project" value="TreeGrafter"/>
</dbReference>
<dbReference type="GO" id="GO:0071479">
    <property type="term" value="P:cellular response to ionizing radiation"/>
    <property type="evidence" value="ECO:0007669"/>
    <property type="project" value="TreeGrafter"/>
</dbReference>
<dbReference type="InterPro" id="IPR007268">
    <property type="entry name" value="Rad9/Ddc1"/>
</dbReference>
<evidence type="ECO:0000313" key="3">
    <source>
        <dbReference type="Proteomes" id="UP001162031"/>
    </source>
</evidence>
<protein>
    <recommendedName>
        <fullName evidence="4">Cell cycle checkpoint control protein RAD9A</fullName>
    </recommendedName>
</protein>
<dbReference type="GO" id="GO:0031573">
    <property type="term" value="P:mitotic intra-S DNA damage checkpoint signaling"/>
    <property type="evidence" value="ECO:0007669"/>
    <property type="project" value="TreeGrafter"/>
</dbReference>
<reference evidence="2" key="1">
    <citation type="submission" date="2022-12" db="EMBL/GenBank/DDBJ databases">
        <authorList>
            <person name="Webb A."/>
        </authorList>
    </citation>
    <scope>NUCLEOTIDE SEQUENCE</scope>
    <source>
        <strain evidence="2">Hp1</strain>
    </source>
</reference>
<dbReference type="AlphaFoldDB" id="A0AAV0UPW3"/>
<proteinExistence type="predicted"/>
<sequence>MEVRLELVEDALKVFVAALQCLAQVGKELSMECDIAARCLTLRALNDARSASGQVVLARSFFIESPAGSVTLQNVAISSREALCARFGGRAPFAKCKVFAKSCCNVFRTLKHVQSVQLALLVDQEALDGADASQEAALSPRSDTANNNSNADEVDLDCLALRWTLRCAFDITKTHYMKVQSCQVMRAVFDRSACANHWRTRQHHLSSLLAHVQHSSEVSVTCSPTHVKVESYFSTGTEGKAQLQTETAVESGEFSEYVLQPAATTWGEPAGAQLIFCIKEIRALLAFCKTSDVLEVSFYYTTSGSPVLFTAESTSMAKFSIELTLSTVTTFVPASSQSCAEAEVTLCVNDTMMSTSATSQTLSQSQSSSQENPRYLTHSKRPRVED</sequence>
<organism evidence="2 3">
    <name type="scientific">Hyaloperonospora brassicae</name>
    <name type="common">Brassica downy mildew</name>
    <name type="synonym">Peronospora brassicae</name>
    <dbReference type="NCBI Taxonomy" id="162125"/>
    <lineage>
        <taxon>Eukaryota</taxon>
        <taxon>Sar</taxon>
        <taxon>Stramenopiles</taxon>
        <taxon>Oomycota</taxon>
        <taxon>Peronosporomycetes</taxon>
        <taxon>Peronosporales</taxon>
        <taxon>Peronosporaceae</taxon>
        <taxon>Hyaloperonospora</taxon>
    </lineage>
</organism>
<dbReference type="PANTHER" id="PTHR15237">
    <property type="entry name" value="DNA REPAIR PROTEIN RAD9"/>
    <property type="match status" value="1"/>
</dbReference>
<feature type="compositionally biased region" description="Low complexity" evidence="1">
    <location>
        <begin position="358"/>
        <end position="370"/>
    </location>
</feature>
<dbReference type="EMBL" id="CANTFL010001403">
    <property type="protein sequence ID" value="CAI5738991.1"/>
    <property type="molecule type" value="Genomic_DNA"/>
</dbReference>
<dbReference type="Proteomes" id="UP001162031">
    <property type="component" value="Unassembled WGS sequence"/>
</dbReference>
<name>A0AAV0UPW3_HYABA</name>
<dbReference type="GO" id="GO:0030896">
    <property type="term" value="C:checkpoint clamp complex"/>
    <property type="evidence" value="ECO:0007669"/>
    <property type="project" value="InterPro"/>
</dbReference>
<evidence type="ECO:0000256" key="1">
    <source>
        <dbReference type="SAM" id="MobiDB-lite"/>
    </source>
</evidence>
<dbReference type="Gene3D" id="3.70.10.10">
    <property type="match status" value="1"/>
</dbReference>
<evidence type="ECO:0000313" key="2">
    <source>
        <dbReference type="EMBL" id="CAI5738991.1"/>
    </source>
</evidence>
<evidence type="ECO:0008006" key="4">
    <source>
        <dbReference type="Google" id="ProtNLM"/>
    </source>
</evidence>
<gene>
    <name evidence="2" type="ORF">HBR001_LOCUS7669</name>
</gene>
<dbReference type="GO" id="GO:0000076">
    <property type="term" value="P:DNA replication checkpoint signaling"/>
    <property type="evidence" value="ECO:0007669"/>
    <property type="project" value="TreeGrafter"/>
</dbReference>
<keyword evidence="3" id="KW-1185">Reference proteome</keyword>
<accession>A0AAV0UPW3</accession>
<comment type="caution">
    <text evidence="2">The sequence shown here is derived from an EMBL/GenBank/DDBJ whole genome shotgun (WGS) entry which is preliminary data.</text>
</comment>
<dbReference type="PANTHER" id="PTHR15237:SF0">
    <property type="entry name" value="CELL CYCLE CHECKPOINT CONTROL PROTEIN"/>
    <property type="match status" value="1"/>
</dbReference>
<feature type="region of interest" description="Disordered" evidence="1">
    <location>
        <begin position="358"/>
        <end position="386"/>
    </location>
</feature>
<feature type="compositionally biased region" description="Basic residues" evidence="1">
    <location>
        <begin position="377"/>
        <end position="386"/>
    </location>
</feature>